<organism evidence="5 6">
    <name type="scientific">Trichoderma gamsii</name>
    <dbReference type="NCBI Taxonomy" id="398673"/>
    <lineage>
        <taxon>Eukaryota</taxon>
        <taxon>Fungi</taxon>
        <taxon>Dikarya</taxon>
        <taxon>Ascomycota</taxon>
        <taxon>Pezizomycotina</taxon>
        <taxon>Sordariomycetes</taxon>
        <taxon>Hypocreomycetidae</taxon>
        <taxon>Hypocreales</taxon>
        <taxon>Hypocreaceae</taxon>
        <taxon>Trichoderma</taxon>
    </lineage>
</organism>
<dbReference type="OrthoDB" id="419598at2759"/>
<evidence type="ECO:0000256" key="1">
    <source>
        <dbReference type="ARBA" id="ARBA00005725"/>
    </source>
</evidence>
<comment type="similarity">
    <text evidence="1">Belongs to the NmrA-type oxidoreductase family. Isoflavone reductase subfamily.</text>
</comment>
<sequence>MVTVAIAGGNSTIASNIINAILASKKHQLVVLSRSPQPDLEEKGAIVRVVDYESHEQLTKALEGVHTVLSCIWSYGPTIATSQLALLEAAKEAKVKRFAPSEWAVPAYDKVSYYKVKESVWEAVKKSGLEYTRFINGLWLNIWAADAPREEAIGRSGYLGPPIIIDIKAGSASIPGDGSRQVAFTDMRDIGKYVTAALDFEKWDEDSFIVGEKLSVNEFVEKVERITGKSLNKTYLTLEQLNGLIAENKEPTMTMIYEFLRLIEEGDLDLTATINQKAPEVKPITLDAFLTRHWGTA</sequence>
<dbReference type="EMBL" id="MTYH01000016">
    <property type="protein sequence ID" value="PNP46088.1"/>
    <property type="molecule type" value="Genomic_DNA"/>
</dbReference>
<dbReference type="SUPFAM" id="SSF51735">
    <property type="entry name" value="NAD(P)-binding Rossmann-fold domains"/>
    <property type="match status" value="1"/>
</dbReference>
<dbReference type="Proteomes" id="UP000236546">
    <property type="component" value="Unassembled WGS sequence"/>
</dbReference>
<keyword evidence="2" id="KW-0521">NADP</keyword>
<evidence type="ECO:0000313" key="6">
    <source>
        <dbReference type="Proteomes" id="UP000236546"/>
    </source>
</evidence>
<evidence type="ECO:0000259" key="4">
    <source>
        <dbReference type="Pfam" id="PF05368"/>
    </source>
</evidence>
<keyword evidence="3" id="KW-0560">Oxidoreductase</keyword>
<dbReference type="InterPro" id="IPR051609">
    <property type="entry name" value="NmrA/Isoflavone_reductase-like"/>
</dbReference>
<dbReference type="PANTHER" id="PTHR47706">
    <property type="entry name" value="NMRA-LIKE FAMILY PROTEIN"/>
    <property type="match status" value="1"/>
</dbReference>
<reference evidence="5 6" key="1">
    <citation type="submission" date="2017-02" db="EMBL/GenBank/DDBJ databases">
        <title>Genomes of Trichoderma spp. with biocontrol activity.</title>
        <authorList>
            <person name="Gardiner D."/>
            <person name="Kazan K."/>
            <person name="Vos C."/>
            <person name="Harvey P."/>
        </authorList>
    </citation>
    <scope>NUCLEOTIDE SEQUENCE [LARGE SCALE GENOMIC DNA]</scope>
    <source>
        <strain evidence="5 6">A5MH</strain>
    </source>
</reference>
<dbReference type="Gene3D" id="3.90.25.10">
    <property type="entry name" value="UDP-galactose 4-epimerase, domain 1"/>
    <property type="match status" value="1"/>
</dbReference>
<evidence type="ECO:0000313" key="5">
    <source>
        <dbReference type="EMBL" id="PNP46088.1"/>
    </source>
</evidence>
<proteinExistence type="inferred from homology"/>
<dbReference type="PANTHER" id="PTHR47706:SF4">
    <property type="entry name" value="NMRA-LIKE DOMAIN-CONTAINING PROTEIN"/>
    <property type="match status" value="1"/>
</dbReference>
<evidence type="ECO:0000256" key="3">
    <source>
        <dbReference type="ARBA" id="ARBA00023002"/>
    </source>
</evidence>
<feature type="domain" description="NmrA-like" evidence="4">
    <location>
        <begin position="3"/>
        <end position="290"/>
    </location>
</feature>
<dbReference type="AlphaFoldDB" id="A0A2K0TKN5"/>
<gene>
    <name evidence="5" type="ORF">TGAMA5MH_02123</name>
</gene>
<dbReference type="InterPro" id="IPR045312">
    <property type="entry name" value="PCBER-like"/>
</dbReference>
<dbReference type="Gene3D" id="3.40.50.720">
    <property type="entry name" value="NAD(P)-binding Rossmann-like Domain"/>
    <property type="match status" value="1"/>
</dbReference>
<evidence type="ECO:0000256" key="2">
    <source>
        <dbReference type="ARBA" id="ARBA00022857"/>
    </source>
</evidence>
<accession>A0A2K0TKN5</accession>
<dbReference type="InterPro" id="IPR008030">
    <property type="entry name" value="NmrA-like"/>
</dbReference>
<dbReference type="GO" id="GO:0016491">
    <property type="term" value="F:oxidoreductase activity"/>
    <property type="evidence" value="ECO:0007669"/>
    <property type="project" value="UniProtKB-KW"/>
</dbReference>
<comment type="caution">
    <text evidence="5">The sequence shown here is derived from an EMBL/GenBank/DDBJ whole genome shotgun (WGS) entry which is preliminary data.</text>
</comment>
<protein>
    <recommendedName>
        <fullName evidence="4">NmrA-like domain-containing protein</fullName>
    </recommendedName>
</protein>
<dbReference type="InterPro" id="IPR036291">
    <property type="entry name" value="NAD(P)-bd_dom_sf"/>
</dbReference>
<name>A0A2K0TKN5_9HYPO</name>
<dbReference type="CDD" id="cd05259">
    <property type="entry name" value="PCBER_SDR_a"/>
    <property type="match status" value="1"/>
</dbReference>
<dbReference type="Pfam" id="PF05368">
    <property type="entry name" value="NmrA"/>
    <property type="match status" value="1"/>
</dbReference>